<organism evidence="4 5">
    <name type="scientific">candidate division GN15 bacterium</name>
    <dbReference type="NCBI Taxonomy" id="2072418"/>
    <lineage>
        <taxon>Bacteria</taxon>
        <taxon>candidate division GN15</taxon>
    </lineage>
</organism>
<dbReference type="GO" id="GO:0044780">
    <property type="term" value="P:bacterial-type flagellum assembly"/>
    <property type="evidence" value="ECO:0007669"/>
    <property type="project" value="InterPro"/>
</dbReference>
<keyword evidence="2" id="KW-0175">Coiled coil</keyword>
<dbReference type="AlphaFoldDB" id="A0A855X4E7"/>
<accession>A0A855X4E7</accession>
<comment type="caution">
    <text evidence="4">The sequence shown here is derived from an EMBL/GenBank/DDBJ whole genome shotgun (WGS) entry which is preliminary data.</text>
</comment>
<sequence length="161" mass="18143">MIAKLIDIISKEAALFESFLELLERQKQMLVTNNVSGLNEITALQQEKLSESRALSRRREQLISRIRQDHTLDGDVTLARLAALADENQATRLMQLRSVILSLNEKINDARNTNAMLLNQSREFVARTMALLARMNSPEANYSGSGRSERATGTVMLDRRA</sequence>
<evidence type="ECO:0000313" key="4">
    <source>
        <dbReference type="EMBL" id="PWB70670.1"/>
    </source>
</evidence>
<keyword evidence="1" id="KW-1005">Bacterial flagellum biogenesis</keyword>
<evidence type="ECO:0000256" key="1">
    <source>
        <dbReference type="ARBA" id="ARBA00022795"/>
    </source>
</evidence>
<dbReference type="InterPro" id="IPR036679">
    <property type="entry name" value="FlgN-like_sf"/>
</dbReference>
<dbReference type="SUPFAM" id="SSF140566">
    <property type="entry name" value="FlgN-like"/>
    <property type="match status" value="1"/>
</dbReference>
<dbReference type="Pfam" id="PF05130">
    <property type="entry name" value="FlgN"/>
    <property type="match status" value="1"/>
</dbReference>
<reference evidence="4 5" key="1">
    <citation type="journal article" date="2018" name="ISME J.">
        <title>A methanotrophic archaeon couples anaerobic oxidation of methane to Fe(III) reduction.</title>
        <authorList>
            <person name="Cai C."/>
            <person name="Leu A.O."/>
            <person name="Xie G.J."/>
            <person name="Guo J."/>
            <person name="Feng Y."/>
            <person name="Zhao J.X."/>
            <person name="Tyson G.W."/>
            <person name="Yuan Z."/>
            <person name="Hu S."/>
        </authorList>
    </citation>
    <scope>NUCLEOTIDE SEQUENCE [LARGE SCALE GENOMIC DNA]</scope>
    <source>
        <strain evidence="4">FeB_12</strain>
    </source>
</reference>
<evidence type="ECO:0008006" key="6">
    <source>
        <dbReference type="Google" id="ProtNLM"/>
    </source>
</evidence>
<evidence type="ECO:0000256" key="3">
    <source>
        <dbReference type="SAM" id="MobiDB-lite"/>
    </source>
</evidence>
<protein>
    <recommendedName>
        <fullName evidence="6">Flagellar protein FlgN</fullName>
    </recommendedName>
</protein>
<evidence type="ECO:0000313" key="5">
    <source>
        <dbReference type="Proteomes" id="UP000250918"/>
    </source>
</evidence>
<gene>
    <name evidence="4" type="ORF">C3F09_08820</name>
</gene>
<name>A0A855X4E7_9BACT</name>
<dbReference type="Proteomes" id="UP000250918">
    <property type="component" value="Unassembled WGS sequence"/>
</dbReference>
<dbReference type="Gene3D" id="1.20.58.300">
    <property type="entry name" value="FlgN-like"/>
    <property type="match status" value="1"/>
</dbReference>
<evidence type="ECO:0000256" key="2">
    <source>
        <dbReference type="SAM" id="Coils"/>
    </source>
</evidence>
<proteinExistence type="predicted"/>
<feature type="region of interest" description="Disordered" evidence="3">
    <location>
        <begin position="139"/>
        <end position="161"/>
    </location>
</feature>
<dbReference type="InterPro" id="IPR007809">
    <property type="entry name" value="FlgN-like"/>
</dbReference>
<feature type="coiled-coil region" evidence="2">
    <location>
        <begin position="93"/>
        <end position="120"/>
    </location>
</feature>
<dbReference type="EMBL" id="PQAP01000138">
    <property type="protein sequence ID" value="PWB70670.1"/>
    <property type="molecule type" value="Genomic_DNA"/>
</dbReference>